<keyword evidence="1" id="KW-1133">Transmembrane helix</keyword>
<comment type="caution">
    <text evidence="3">The sequence shown here is derived from an EMBL/GenBank/DDBJ whole genome shotgun (WGS) entry which is preliminary data.</text>
</comment>
<dbReference type="SUPFAM" id="SSF49879">
    <property type="entry name" value="SMAD/FHA domain"/>
    <property type="match status" value="1"/>
</dbReference>
<keyword evidence="4" id="KW-1185">Reference proteome</keyword>
<dbReference type="Proteomes" id="UP000253490">
    <property type="component" value="Unassembled WGS sequence"/>
</dbReference>
<evidence type="ECO:0000259" key="2">
    <source>
        <dbReference type="PROSITE" id="PS50006"/>
    </source>
</evidence>
<evidence type="ECO:0000256" key="1">
    <source>
        <dbReference type="SAM" id="Phobius"/>
    </source>
</evidence>
<keyword evidence="1" id="KW-0812">Transmembrane</keyword>
<dbReference type="PANTHER" id="PTHR23308">
    <property type="entry name" value="NUCLEAR INHIBITOR OF PROTEIN PHOSPHATASE-1"/>
    <property type="match status" value="1"/>
</dbReference>
<gene>
    <name evidence="3" type="ORF">DES36_1078</name>
</gene>
<name>A0A366I826_9FIRM</name>
<dbReference type="SMART" id="SM00240">
    <property type="entry name" value="FHA"/>
    <property type="match status" value="1"/>
</dbReference>
<dbReference type="OrthoDB" id="1766727at2"/>
<dbReference type="RefSeq" id="WP_113920401.1">
    <property type="nucleotide sequence ID" value="NZ_CALNCS010000095.1"/>
</dbReference>
<dbReference type="InterPro" id="IPR050923">
    <property type="entry name" value="Cell_Proc_Reg/RNA_Proc"/>
</dbReference>
<keyword evidence="1" id="KW-0472">Membrane</keyword>
<dbReference type="InterPro" id="IPR000253">
    <property type="entry name" value="FHA_dom"/>
</dbReference>
<dbReference type="PROSITE" id="PS50006">
    <property type="entry name" value="FHA_DOMAIN"/>
    <property type="match status" value="1"/>
</dbReference>
<proteinExistence type="predicted"/>
<evidence type="ECO:0000313" key="3">
    <source>
        <dbReference type="EMBL" id="RBP65271.1"/>
    </source>
</evidence>
<protein>
    <submittedName>
        <fullName evidence="3">FHA domain protein</fullName>
    </submittedName>
</protein>
<dbReference type="InterPro" id="IPR008984">
    <property type="entry name" value="SMAD_FHA_dom_sf"/>
</dbReference>
<dbReference type="Pfam" id="PF00498">
    <property type="entry name" value="FHA"/>
    <property type="match status" value="1"/>
</dbReference>
<evidence type="ECO:0000313" key="4">
    <source>
        <dbReference type="Proteomes" id="UP000253490"/>
    </source>
</evidence>
<organism evidence="3 4">
    <name type="scientific">Alkalibaculum bacchi</name>
    <dbReference type="NCBI Taxonomy" id="645887"/>
    <lineage>
        <taxon>Bacteria</taxon>
        <taxon>Bacillati</taxon>
        <taxon>Bacillota</taxon>
        <taxon>Clostridia</taxon>
        <taxon>Eubacteriales</taxon>
        <taxon>Eubacteriaceae</taxon>
        <taxon>Alkalibaculum</taxon>
    </lineage>
</organism>
<reference evidence="3 4" key="1">
    <citation type="submission" date="2018-06" db="EMBL/GenBank/DDBJ databases">
        <title>Genomic Encyclopedia of Type Strains, Phase IV (KMG-IV): sequencing the most valuable type-strain genomes for metagenomic binning, comparative biology and taxonomic classification.</title>
        <authorList>
            <person name="Goeker M."/>
        </authorList>
    </citation>
    <scope>NUCLEOTIDE SEQUENCE [LARGE SCALE GENOMIC DNA]</scope>
    <source>
        <strain evidence="3 4">DSM 22112</strain>
    </source>
</reference>
<dbReference type="CDD" id="cd00060">
    <property type="entry name" value="FHA"/>
    <property type="match status" value="1"/>
</dbReference>
<feature type="domain" description="FHA" evidence="2">
    <location>
        <begin position="86"/>
        <end position="135"/>
    </location>
</feature>
<feature type="transmembrane region" description="Helical" evidence="1">
    <location>
        <begin position="22"/>
        <end position="44"/>
    </location>
</feature>
<dbReference type="EMBL" id="QNRX01000007">
    <property type="protein sequence ID" value="RBP65271.1"/>
    <property type="molecule type" value="Genomic_DNA"/>
</dbReference>
<dbReference type="Gene3D" id="2.60.200.20">
    <property type="match status" value="1"/>
</dbReference>
<dbReference type="AlphaFoldDB" id="A0A366I826"/>
<accession>A0A366I826</accession>
<sequence>MYEILLRIYDFLGDTYQIIATVFKYLFVIIIYLFIFSIIRMIYLDISYMKGYRRNEDEKVPYLKLMNRREKLNFKTFDTYDLDRNKTIGRSNKNEITIQDPFLSKKHVSFTFEGDQCFVQDLDSTNGTLVNDEKLGDEPVLLQDGDKIHLGQLDFIFVDETEYEDEEE</sequence>